<dbReference type="Proteomes" id="UP000233553">
    <property type="component" value="Unassembled WGS sequence"/>
</dbReference>
<proteinExistence type="predicted"/>
<accession>A0A2N0WEE2</accession>
<sequence>MTDFILEPTYEIIPVQLEYGAEEFFWETPFETLTEIITWWENKEDLDIYKNDVMDILGEGVIRPITTDLEYDLFYKLCSHSVNLMIDDNYSSYLIYQGKRYHHKGIKYYPFMNFIFSNDIDLSGF</sequence>
<protein>
    <submittedName>
        <fullName evidence="1">Uncharacterized protein</fullName>
    </submittedName>
</protein>
<reference evidence="1 2" key="1">
    <citation type="submission" date="2017-12" db="EMBL/GenBank/DDBJ databases">
        <title>Draft Genome sequences of multiple microbial strains isolated from spacecraft associated surfaces.</title>
        <authorList>
            <person name="Seuylemezian A."/>
            <person name="Vaishampayan P."/>
            <person name="Venkateswaran K."/>
        </authorList>
    </citation>
    <scope>NUCLEOTIDE SEQUENCE [LARGE SCALE GENOMIC DNA]</scope>
    <source>
        <strain evidence="1 2">2P01AA</strain>
    </source>
</reference>
<organism evidence="1 2">
    <name type="scientific">Acinetobacter proteolyticus</name>
    <dbReference type="NCBI Taxonomy" id="1776741"/>
    <lineage>
        <taxon>Bacteria</taxon>
        <taxon>Pseudomonadati</taxon>
        <taxon>Pseudomonadota</taxon>
        <taxon>Gammaproteobacteria</taxon>
        <taxon>Moraxellales</taxon>
        <taxon>Moraxellaceae</taxon>
        <taxon>Acinetobacter</taxon>
    </lineage>
</organism>
<evidence type="ECO:0000313" key="2">
    <source>
        <dbReference type="Proteomes" id="UP000233553"/>
    </source>
</evidence>
<gene>
    <name evidence="1" type="ORF">CW311_10505</name>
</gene>
<name>A0A2N0WEE2_9GAMM</name>
<dbReference type="RefSeq" id="WP_101236483.1">
    <property type="nucleotide sequence ID" value="NZ_PISJ01000013.1"/>
</dbReference>
<dbReference type="AlphaFoldDB" id="A0A2N0WEE2"/>
<comment type="caution">
    <text evidence="1">The sequence shown here is derived from an EMBL/GenBank/DDBJ whole genome shotgun (WGS) entry which is preliminary data.</text>
</comment>
<evidence type="ECO:0000313" key="1">
    <source>
        <dbReference type="EMBL" id="PKF33243.1"/>
    </source>
</evidence>
<dbReference type="EMBL" id="PISJ01000013">
    <property type="protein sequence ID" value="PKF33243.1"/>
    <property type="molecule type" value="Genomic_DNA"/>
</dbReference>